<dbReference type="InterPro" id="IPR012334">
    <property type="entry name" value="Pectin_lyas_fold"/>
</dbReference>
<dbReference type="Gene3D" id="2.160.20.10">
    <property type="entry name" value="Single-stranded right-handed beta-helix, Pectin lyase-like"/>
    <property type="match status" value="1"/>
</dbReference>
<comment type="caution">
    <text evidence="2">The sequence shown here is derived from an EMBL/GenBank/DDBJ whole genome shotgun (WGS) entry which is preliminary data.</text>
</comment>
<protein>
    <recommendedName>
        <fullName evidence="4">Right handed beta helix domain-containing protein</fullName>
    </recommendedName>
</protein>
<proteinExistence type="predicted"/>
<keyword evidence="1" id="KW-0732">Signal</keyword>
<organism evidence="2 3">
    <name type="scientific">Cesiribacter andamanensis AMV16</name>
    <dbReference type="NCBI Taxonomy" id="1279009"/>
    <lineage>
        <taxon>Bacteria</taxon>
        <taxon>Pseudomonadati</taxon>
        <taxon>Bacteroidota</taxon>
        <taxon>Cytophagia</taxon>
        <taxon>Cytophagales</taxon>
        <taxon>Cesiribacteraceae</taxon>
        <taxon>Cesiribacter</taxon>
    </lineage>
</organism>
<reference evidence="2 3" key="1">
    <citation type="journal article" date="2013" name="Genome Announc.">
        <title>Draft Genome Sequence of Cesiribacter andamanensis Strain AMV16T, Isolated from a Soil Sample from a Mud Volcano in the Andaman Islands, India.</title>
        <authorList>
            <person name="Shivaji S."/>
            <person name="Ara S."/>
            <person name="Begum Z."/>
            <person name="Srinivas T.N."/>
            <person name="Singh A."/>
            <person name="Kumar Pinnaka A."/>
        </authorList>
    </citation>
    <scope>NUCLEOTIDE SEQUENCE [LARGE SCALE GENOMIC DNA]</scope>
    <source>
        <strain evidence="2 3">AMV16</strain>
    </source>
</reference>
<gene>
    <name evidence="2" type="ORF">ADICEAN_01698</name>
</gene>
<dbReference type="OrthoDB" id="1466733at2"/>
<feature type="signal peptide" evidence="1">
    <location>
        <begin position="1"/>
        <end position="21"/>
    </location>
</feature>
<evidence type="ECO:0000313" key="2">
    <source>
        <dbReference type="EMBL" id="EMR03152.1"/>
    </source>
</evidence>
<dbReference type="AlphaFoldDB" id="M7N7B0"/>
<dbReference type="PROSITE" id="PS51257">
    <property type="entry name" value="PROKAR_LIPOPROTEIN"/>
    <property type="match status" value="1"/>
</dbReference>
<dbReference type="eggNOG" id="COG5492">
    <property type="taxonomic scope" value="Bacteria"/>
</dbReference>
<evidence type="ECO:0000256" key="1">
    <source>
        <dbReference type="SAM" id="SignalP"/>
    </source>
</evidence>
<dbReference type="STRING" id="1279009.ADICEAN_01698"/>
<feature type="chain" id="PRO_5004081749" description="Right handed beta helix domain-containing protein" evidence="1">
    <location>
        <begin position="22"/>
        <end position="398"/>
    </location>
</feature>
<evidence type="ECO:0008006" key="4">
    <source>
        <dbReference type="Google" id="ProtNLM"/>
    </source>
</evidence>
<sequence>MKTRLLMLAACSGLLFTTSCKDDQAPGPQTPPTEEPKETLVLGSVTTPTTLADIFSDPAIPDYRVYADIEIEALLTIAPGVVIEVAQGKRIDVAAPGMITAIGQANKKIVFRGQTAQAGFWRGISLYASTEPSVLEWVEIAHTGSSELFDGVKAAIGLFGSGSTTGKLSLKNSHLHHNAGYGVYVASGAQLHQFAGNTFSQHAEAGLYLPATEVQKLDGASIFTENAKGGIEVFTGVIEGAAEVVWPAYSYRYTSGSLSVRTGWKLSPGTTIEMGDNQYIEVTSQAGAYIHAAGTAHQKVTFSGISKQPGAWKGITIHSTHQLNLLEHAVVEYGGSAVSYGVKANVYVPYSSKLTIRNTHLAHSPGYGLYYRSSAVLNTDFETANTFEDNASGSVYRD</sequence>
<evidence type="ECO:0000313" key="3">
    <source>
        <dbReference type="Proteomes" id="UP000011910"/>
    </source>
</evidence>
<dbReference type="RefSeq" id="WP_009195095.1">
    <property type="nucleotide sequence ID" value="NZ_AODQ01000033.1"/>
</dbReference>
<accession>M7N7B0</accession>
<dbReference type="EMBL" id="AODQ01000033">
    <property type="protein sequence ID" value="EMR03152.1"/>
    <property type="molecule type" value="Genomic_DNA"/>
</dbReference>
<dbReference type="SUPFAM" id="SSF51126">
    <property type="entry name" value="Pectin lyase-like"/>
    <property type="match status" value="1"/>
</dbReference>
<dbReference type="InterPro" id="IPR011050">
    <property type="entry name" value="Pectin_lyase_fold/virulence"/>
</dbReference>
<keyword evidence="3" id="KW-1185">Reference proteome</keyword>
<dbReference type="Proteomes" id="UP000011910">
    <property type="component" value="Unassembled WGS sequence"/>
</dbReference>
<name>M7N7B0_9BACT</name>